<dbReference type="Proteomes" id="UP001219518">
    <property type="component" value="Unassembled WGS sequence"/>
</dbReference>
<feature type="compositionally biased region" description="Pro residues" evidence="1">
    <location>
        <begin position="73"/>
        <end position="89"/>
    </location>
</feature>
<feature type="compositionally biased region" description="Low complexity" evidence="1">
    <location>
        <begin position="62"/>
        <end position="72"/>
    </location>
</feature>
<reference evidence="2" key="1">
    <citation type="submission" date="2021-07" db="EMBL/GenBank/DDBJ databases">
        <authorList>
            <person name="Catto M.A."/>
            <person name="Jacobson A."/>
            <person name="Kennedy G."/>
            <person name="Labadie P."/>
            <person name="Hunt B.G."/>
            <person name="Srinivasan R."/>
        </authorList>
    </citation>
    <scope>NUCLEOTIDE SEQUENCE</scope>
    <source>
        <strain evidence="2">PL_HMW_Pooled</strain>
        <tissue evidence="2">Head</tissue>
    </source>
</reference>
<keyword evidence="3" id="KW-1185">Reference proteome</keyword>
<dbReference type="AlphaFoldDB" id="A0AAE1LKH3"/>
<comment type="caution">
    <text evidence="2">The sequence shown here is derived from an EMBL/GenBank/DDBJ whole genome shotgun (WGS) entry which is preliminary data.</text>
</comment>
<protein>
    <submittedName>
        <fullName evidence="2">Triple functional domain protein</fullName>
    </submittedName>
</protein>
<reference evidence="2" key="2">
    <citation type="journal article" date="2023" name="BMC Genomics">
        <title>Pest status, molecular evolution, and epigenetic factors derived from the genome assembly of Frankliniella fusca, a thysanopteran phytovirus vector.</title>
        <authorList>
            <person name="Catto M.A."/>
            <person name="Labadie P.E."/>
            <person name="Jacobson A.L."/>
            <person name="Kennedy G.G."/>
            <person name="Srinivasan R."/>
            <person name="Hunt B.G."/>
        </authorList>
    </citation>
    <scope>NUCLEOTIDE SEQUENCE</scope>
    <source>
        <strain evidence="2">PL_HMW_Pooled</strain>
    </source>
</reference>
<accession>A0AAE1LKH3</accession>
<feature type="region of interest" description="Disordered" evidence="1">
    <location>
        <begin position="59"/>
        <end position="105"/>
    </location>
</feature>
<evidence type="ECO:0000256" key="1">
    <source>
        <dbReference type="SAM" id="MobiDB-lite"/>
    </source>
</evidence>
<sequence>MGRSSAAKLSNSISSFLPLGNDLNGDHLADLKQILSMTRVKFSACIRACKIIKVQHQAATNGGATSVGSAPSGPGPSLPHNGAPPPSEPPGAGLHPPRSEASDNH</sequence>
<gene>
    <name evidence="2" type="ORF">KUF71_010612</name>
</gene>
<evidence type="ECO:0000313" key="2">
    <source>
        <dbReference type="EMBL" id="KAK3921397.1"/>
    </source>
</evidence>
<organism evidence="2 3">
    <name type="scientific">Frankliniella fusca</name>
    <dbReference type="NCBI Taxonomy" id="407009"/>
    <lineage>
        <taxon>Eukaryota</taxon>
        <taxon>Metazoa</taxon>
        <taxon>Ecdysozoa</taxon>
        <taxon>Arthropoda</taxon>
        <taxon>Hexapoda</taxon>
        <taxon>Insecta</taxon>
        <taxon>Pterygota</taxon>
        <taxon>Neoptera</taxon>
        <taxon>Paraneoptera</taxon>
        <taxon>Thysanoptera</taxon>
        <taxon>Terebrantia</taxon>
        <taxon>Thripoidea</taxon>
        <taxon>Thripidae</taxon>
        <taxon>Frankliniella</taxon>
    </lineage>
</organism>
<dbReference type="EMBL" id="JAHWGI010001033">
    <property type="protein sequence ID" value="KAK3921397.1"/>
    <property type="molecule type" value="Genomic_DNA"/>
</dbReference>
<name>A0AAE1LKH3_9NEOP</name>
<evidence type="ECO:0000313" key="3">
    <source>
        <dbReference type="Proteomes" id="UP001219518"/>
    </source>
</evidence>
<proteinExistence type="predicted"/>